<evidence type="ECO:0000259" key="1">
    <source>
        <dbReference type="SMART" id="SM01321"/>
    </source>
</evidence>
<dbReference type="NCBIfam" id="NF047646">
    <property type="entry name" value="REP_Tyr_transpos"/>
    <property type="match status" value="1"/>
</dbReference>
<dbReference type="InterPro" id="IPR036515">
    <property type="entry name" value="Transposase_17_sf"/>
</dbReference>
<protein>
    <submittedName>
        <fullName evidence="2">Transposase</fullName>
    </submittedName>
</protein>
<dbReference type="EMBL" id="CP147407">
    <property type="protein sequence ID" value="WXB96703.1"/>
    <property type="molecule type" value="Genomic_DNA"/>
</dbReference>
<evidence type="ECO:0000313" key="3">
    <source>
        <dbReference type="Proteomes" id="UP001377337"/>
    </source>
</evidence>
<dbReference type="PANTHER" id="PTHR34322:SF2">
    <property type="entry name" value="TRANSPOSASE IS200-LIKE DOMAIN-CONTAINING PROTEIN"/>
    <property type="match status" value="1"/>
</dbReference>
<dbReference type="Pfam" id="PF01797">
    <property type="entry name" value="Y1_Tnp"/>
    <property type="match status" value="1"/>
</dbReference>
<dbReference type="Gene3D" id="3.30.70.1290">
    <property type="entry name" value="Transposase IS200-like"/>
    <property type="match status" value="1"/>
</dbReference>
<reference evidence="2 3" key="1">
    <citation type="submission" date="2024-02" db="EMBL/GenBank/DDBJ databases">
        <title>Seven novel Bacillus-like species.</title>
        <authorList>
            <person name="Liu G."/>
        </authorList>
    </citation>
    <scope>NUCLEOTIDE SEQUENCE [LARGE SCALE GENOMIC DNA]</scope>
    <source>
        <strain evidence="2 3">FJAT-52054</strain>
    </source>
</reference>
<gene>
    <name evidence="2" type="ORF">WCV65_19565</name>
</gene>
<dbReference type="InterPro" id="IPR002686">
    <property type="entry name" value="Transposase_17"/>
</dbReference>
<dbReference type="SMART" id="SM01321">
    <property type="entry name" value="Y1_Tnp"/>
    <property type="match status" value="1"/>
</dbReference>
<keyword evidence="3" id="KW-1185">Reference proteome</keyword>
<feature type="domain" description="Transposase IS200-like" evidence="1">
    <location>
        <begin position="9"/>
        <end position="123"/>
    </location>
</feature>
<sequence length="183" mass="22080">MSRKPREWKPNTTYHVYSRGNRRENIFFYKHDREKYLQLLQTVRETHPFKLHAYCLMSNHIHLLIETEIQPLGSIMRNLHSRYALYINKRHKLEGHLFQNRFGATEIMSDQQFREVSRYIHMNPVKSGIVHNPSEYVWSSYESYIRSTPDPLITKTKLQSMFIQPFEKNYQKFVETSKQPTAN</sequence>
<accession>A0ABZ2NFY5</accession>
<evidence type="ECO:0000313" key="2">
    <source>
        <dbReference type="EMBL" id="WXB96703.1"/>
    </source>
</evidence>
<dbReference type="Proteomes" id="UP001377337">
    <property type="component" value="Chromosome"/>
</dbReference>
<dbReference type="SUPFAM" id="SSF143422">
    <property type="entry name" value="Transposase IS200-like"/>
    <property type="match status" value="1"/>
</dbReference>
<dbReference type="PANTHER" id="PTHR34322">
    <property type="entry name" value="TRANSPOSASE, Y1_TNP DOMAIN-CONTAINING"/>
    <property type="match status" value="1"/>
</dbReference>
<proteinExistence type="predicted"/>
<name>A0ABZ2NFY5_9BACI</name>
<organism evidence="2 3">
    <name type="scientific">Metabacillus sediminis</name>
    <dbReference type="NCBI Taxonomy" id="3117746"/>
    <lineage>
        <taxon>Bacteria</taxon>
        <taxon>Bacillati</taxon>
        <taxon>Bacillota</taxon>
        <taxon>Bacilli</taxon>
        <taxon>Bacillales</taxon>
        <taxon>Bacillaceae</taxon>
        <taxon>Metabacillus</taxon>
    </lineage>
</organism>
<dbReference type="RefSeq" id="WP_338778822.1">
    <property type="nucleotide sequence ID" value="NZ_CP147407.1"/>
</dbReference>